<comment type="caution">
    <text evidence="2">The sequence shown here is derived from an EMBL/GenBank/DDBJ whole genome shotgun (WGS) entry which is preliminary data.</text>
</comment>
<organism evidence="2 3">
    <name type="scientific">Dactylosporangium matsuzakiense</name>
    <dbReference type="NCBI Taxonomy" id="53360"/>
    <lineage>
        <taxon>Bacteria</taxon>
        <taxon>Bacillati</taxon>
        <taxon>Actinomycetota</taxon>
        <taxon>Actinomycetes</taxon>
        <taxon>Micromonosporales</taxon>
        <taxon>Micromonosporaceae</taxon>
        <taxon>Dactylosporangium</taxon>
    </lineage>
</organism>
<dbReference type="AlphaFoldDB" id="A0A9W6KFY2"/>
<reference evidence="2" key="2">
    <citation type="submission" date="2023-01" db="EMBL/GenBank/DDBJ databases">
        <authorList>
            <person name="Sun Q."/>
            <person name="Evtushenko L."/>
        </authorList>
    </citation>
    <scope>NUCLEOTIDE SEQUENCE</scope>
    <source>
        <strain evidence="2">VKM Ac-1321</strain>
    </source>
</reference>
<dbReference type="InterPro" id="IPR009081">
    <property type="entry name" value="PP-bd_ACP"/>
</dbReference>
<protein>
    <recommendedName>
        <fullName evidence="1">Carrier domain-containing protein</fullName>
    </recommendedName>
</protein>
<dbReference type="RefSeq" id="WP_223102875.1">
    <property type="nucleotide sequence ID" value="NZ_BAAAXA010000003.1"/>
</dbReference>
<evidence type="ECO:0000313" key="3">
    <source>
        <dbReference type="Proteomes" id="UP001143480"/>
    </source>
</evidence>
<feature type="domain" description="Carrier" evidence="1">
    <location>
        <begin position="4"/>
        <end position="84"/>
    </location>
</feature>
<reference evidence="2" key="1">
    <citation type="journal article" date="2014" name="Int. J. Syst. Evol. Microbiol.">
        <title>Complete genome sequence of Corynebacterium casei LMG S-19264T (=DSM 44701T), isolated from a smear-ripened cheese.</title>
        <authorList>
            <consortium name="US DOE Joint Genome Institute (JGI-PGF)"/>
            <person name="Walter F."/>
            <person name="Albersmeier A."/>
            <person name="Kalinowski J."/>
            <person name="Ruckert C."/>
        </authorList>
    </citation>
    <scope>NUCLEOTIDE SEQUENCE</scope>
    <source>
        <strain evidence="2">VKM Ac-1321</strain>
    </source>
</reference>
<keyword evidence="3" id="KW-1185">Reference proteome</keyword>
<gene>
    <name evidence="2" type="ORF">GCM10017581_030930</name>
</gene>
<dbReference type="Proteomes" id="UP001143480">
    <property type="component" value="Unassembled WGS sequence"/>
</dbReference>
<dbReference type="InterPro" id="IPR036736">
    <property type="entry name" value="ACP-like_sf"/>
</dbReference>
<dbReference type="PROSITE" id="PS50075">
    <property type="entry name" value="CARRIER"/>
    <property type="match status" value="1"/>
</dbReference>
<evidence type="ECO:0000313" key="2">
    <source>
        <dbReference type="EMBL" id="GLL01352.1"/>
    </source>
</evidence>
<evidence type="ECO:0000259" key="1">
    <source>
        <dbReference type="PROSITE" id="PS50075"/>
    </source>
</evidence>
<dbReference type="Gene3D" id="1.10.1200.10">
    <property type="entry name" value="ACP-like"/>
    <property type="match status" value="1"/>
</dbReference>
<sequence length="92" mass="9844">MSDETYGEIKQFLMDSLTEMNYSTDDIDDDTALGPAGADLESLSLAELAVRVEDRFGVRFDDDEAEKLAGMTVGEFIGAVSERRAAAATAGS</sequence>
<dbReference type="SUPFAM" id="SSF47336">
    <property type="entry name" value="ACP-like"/>
    <property type="match status" value="1"/>
</dbReference>
<name>A0A9W6KFY2_9ACTN</name>
<proteinExistence type="predicted"/>
<dbReference type="EMBL" id="BSFP01000015">
    <property type="protein sequence ID" value="GLL01352.1"/>
    <property type="molecule type" value="Genomic_DNA"/>
</dbReference>
<dbReference type="Pfam" id="PF00550">
    <property type="entry name" value="PP-binding"/>
    <property type="match status" value="1"/>
</dbReference>
<accession>A0A9W6KFY2</accession>